<keyword evidence="3" id="KW-1185">Reference proteome</keyword>
<comment type="caution">
    <text evidence="2">The sequence shown here is derived from an EMBL/GenBank/DDBJ whole genome shotgun (WGS) entry which is preliminary data.</text>
</comment>
<organism evidence="2 3">
    <name type="scientific">Chloebia gouldiae</name>
    <name type="common">Gouldian finch</name>
    <name type="synonym">Erythrura gouldiae</name>
    <dbReference type="NCBI Taxonomy" id="44316"/>
    <lineage>
        <taxon>Eukaryota</taxon>
        <taxon>Metazoa</taxon>
        <taxon>Chordata</taxon>
        <taxon>Craniata</taxon>
        <taxon>Vertebrata</taxon>
        <taxon>Euteleostomi</taxon>
        <taxon>Archelosauria</taxon>
        <taxon>Archosauria</taxon>
        <taxon>Dinosauria</taxon>
        <taxon>Saurischia</taxon>
        <taxon>Theropoda</taxon>
        <taxon>Coelurosauria</taxon>
        <taxon>Aves</taxon>
        <taxon>Neognathae</taxon>
        <taxon>Neoaves</taxon>
        <taxon>Telluraves</taxon>
        <taxon>Australaves</taxon>
        <taxon>Passeriformes</taxon>
        <taxon>Passeroidea</taxon>
        <taxon>Passeridae</taxon>
        <taxon>Chloebia</taxon>
    </lineage>
</organism>
<protein>
    <submittedName>
        <fullName evidence="2">Uncharacterized protein</fullName>
    </submittedName>
</protein>
<dbReference type="AlphaFoldDB" id="A0A3L8S267"/>
<name>A0A3L8S267_CHLGU</name>
<sequence length="92" mass="9522">MPKLRDPRCSVPGIPSSSRTDGRTDRRPKGVSQEGSCRAAGISAPMDKGLHFTICVVTAVLLLRESSQAGAGRNDDAVGKVSNCSVSPGIAL</sequence>
<reference evidence="2 3" key="1">
    <citation type="journal article" date="2018" name="Proc. R. Soc. B">
        <title>A non-coding region near Follistatin controls head colour polymorphism in the Gouldian finch.</title>
        <authorList>
            <person name="Toomey M.B."/>
            <person name="Marques C.I."/>
            <person name="Andrade P."/>
            <person name="Araujo P.M."/>
            <person name="Sabatino S."/>
            <person name="Gazda M.A."/>
            <person name="Afonso S."/>
            <person name="Lopes R.J."/>
            <person name="Corbo J.C."/>
            <person name="Carneiro M."/>
        </authorList>
    </citation>
    <scope>NUCLEOTIDE SEQUENCE [LARGE SCALE GENOMIC DNA]</scope>
    <source>
        <strain evidence="2">Red01</strain>
        <tissue evidence="2">Muscle</tissue>
    </source>
</reference>
<accession>A0A3L8S267</accession>
<evidence type="ECO:0000313" key="3">
    <source>
        <dbReference type="Proteomes" id="UP000276834"/>
    </source>
</evidence>
<feature type="region of interest" description="Disordered" evidence="1">
    <location>
        <begin position="1"/>
        <end position="40"/>
    </location>
</feature>
<evidence type="ECO:0000256" key="1">
    <source>
        <dbReference type="SAM" id="MobiDB-lite"/>
    </source>
</evidence>
<gene>
    <name evidence="2" type="ORF">DV515_00012947</name>
</gene>
<proteinExistence type="predicted"/>
<dbReference type="EMBL" id="QUSF01000079">
    <property type="protein sequence ID" value="RLV95056.1"/>
    <property type="molecule type" value="Genomic_DNA"/>
</dbReference>
<feature type="region of interest" description="Disordered" evidence="1">
    <location>
        <begin position="69"/>
        <end position="92"/>
    </location>
</feature>
<evidence type="ECO:0000313" key="2">
    <source>
        <dbReference type="EMBL" id="RLV95056.1"/>
    </source>
</evidence>
<dbReference type="Proteomes" id="UP000276834">
    <property type="component" value="Unassembled WGS sequence"/>
</dbReference>